<dbReference type="CDD" id="cd10527">
    <property type="entry name" value="SET_LSMT"/>
    <property type="match status" value="1"/>
</dbReference>
<dbReference type="InterPro" id="IPR046341">
    <property type="entry name" value="SET_dom_sf"/>
</dbReference>
<dbReference type="Pfam" id="PF00856">
    <property type="entry name" value="SET"/>
    <property type="match status" value="1"/>
</dbReference>
<organism evidence="2">
    <name type="scientific">Tetraselmis sp. GSL018</name>
    <dbReference type="NCBI Taxonomy" id="582737"/>
    <lineage>
        <taxon>Eukaryota</taxon>
        <taxon>Viridiplantae</taxon>
        <taxon>Chlorophyta</taxon>
        <taxon>core chlorophytes</taxon>
        <taxon>Chlorodendrophyceae</taxon>
        <taxon>Chlorodendrales</taxon>
        <taxon>Chlorodendraceae</taxon>
        <taxon>Tetraselmis</taxon>
    </lineage>
</organism>
<dbReference type="EMBL" id="GBEZ01024652">
    <property type="protein sequence ID" value="JAC62357.1"/>
    <property type="molecule type" value="Transcribed_RNA"/>
</dbReference>
<feature type="non-terminal residue" evidence="2">
    <location>
        <position position="1"/>
    </location>
</feature>
<dbReference type="GO" id="GO:0016279">
    <property type="term" value="F:protein-lysine N-methyltransferase activity"/>
    <property type="evidence" value="ECO:0007669"/>
    <property type="project" value="TreeGrafter"/>
</dbReference>
<dbReference type="PROSITE" id="PS50280">
    <property type="entry name" value="SET"/>
    <property type="match status" value="1"/>
</dbReference>
<dbReference type="Gene3D" id="3.90.1410.10">
    <property type="entry name" value="set domain protein methyltransferase, domain 1"/>
    <property type="match status" value="1"/>
</dbReference>
<dbReference type="AlphaFoldDB" id="A0A061QNW5"/>
<protein>
    <recommendedName>
        <fullName evidence="1">SET domain-containing protein</fullName>
    </recommendedName>
</protein>
<feature type="domain" description="SET" evidence="1">
    <location>
        <begin position="34"/>
        <end position="261"/>
    </location>
</feature>
<dbReference type="PANTHER" id="PTHR13271:SF140">
    <property type="entry name" value="SET DOMAIN-CONTAINING PROTEIN"/>
    <property type="match status" value="1"/>
</dbReference>
<gene>
    <name evidence="2" type="ORF">TSPGSL018_23574</name>
</gene>
<dbReference type="PANTHER" id="PTHR13271">
    <property type="entry name" value="UNCHARACTERIZED PUTATIVE METHYLTRANSFERASE"/>
    <property type="match status" value="1"/>
</dbReference>
<reference evidence="2" key="1">
    <citation type="submission" date="2014-05" db="EMBL/GenBank/DDBJ databases">
        <title>The transcriptome of the halophilic microalga Tetraselmis sp. GSL018 isolated from the Great Salt Lake, Utah.</title>
        <authorList>
            <person name="Jinkerson R.E."/>
            <person name="D'Adamo S."/>
            <person name="Posewitz M.C."/>
        </authorList>
    </citation>
    <scope>NUCLEOTIDE SEQUENCE</scope>
    <source>
        <strain evidence="2">GSL018</strain>
    </source>
</reference>
<dbReference type="SUPFAM" id="SSF82199">
    <property type="entry name" value="SET domain"/>
    <property type="match status" value="1"/>
</dbReference>
<name>A0A061QNW5_9CHLO</name>
<evidence type="ECO:0000313" key="2">
    <source>
        <dbReference type="EMBL" id="JAC62357.1"/>
    </source>
</evidence>
<proteinExistence type="predicted"/>
<evidence type="ECO:0000259" key="1">
    <source>
        <dbReference type="PROSITE" id="PS50280"/>
    </source>
</evidence>
<accession>A0A061QNW5</accession>
<sequence length="419" mass="45274">TKTRSYSGTRLSNCVESLSLFQWLSTQGACPEKLKIELSGTKDRSPLPAPLGGDRGLIATKDCSPGEVLLSVPFSVAFMEEEGDSDGSHWSSAMALRLLAAARAPVDAGLAPWLLSLPARVDTPPIQYTDAELLAAREPNTLRDARAMRQLHEELFQEVRGELSAMGLGREDYSWAVSVMHSRCFCMQPHGRHVTVPGIDMANHSFEPTARVRVTHSPDACQGRAAVEDVCEPPEQSPSLFELVAGDDGIQAGQEVTISYGSWPNDFFYLLFGFVPAGNPFDSAVLFDGPRDLFLGVNSLAEKHGAPFIEQGPELDAAVERFESDLGDGYDRLVVTLEGFDERLMQALSLAAESHPSSGLNAGELLAEQCKRMLRLLEASPGPGSADEERPSNNLRTSLEYCAGKAEVLRNALKAIGAA</sequence>
<dbReference type="InterPro" id="IPR050600">
    <property type="entry name" value="SETD3_SETD6_MTase"/>
</dbReference>
<dbReference type="InterPro" id="IPR001214">
    <property type="entry name" value="SET_dom"/>
</dbReference>